<name>A0ABW5ZZP0_9BACT</name>
<protein>
    <recommendedName>
        <fullName evidence="4">DUF5689 domain-containing protein</fullName>
    </recommendedName>
</protein>
<reference evidence="3" key="1">
    <citation type="journal article" date="2019" name="Int. J. Syst. Evol. Microbiol.">
        <title>The Global Catalogue of Microorganisms (GCM) 10K type strain sequencing project: providing services to taxonomists for standard genome sequencing and annotation.</title>
        <authorList>
            <consortium name="The Broad Institute Genomics Platform"/>
            <consortium name="The Broad Institute Genome Sequencing Center for Infectious Disease"/>
            <person name="Wu L."/>
            <person name="Ma J."/>
        </authorList>
    </citation>
    <scope>NUCLEOTIDE SEQUENCE [LARGE SCALE GENOMIC DNA]</scope>
    <source>
        <strain evidence="3">KCTC 23299</strain>
    </source>
</reference>
<proteinExistence type="predicted"/>
<gene>
    <name evidence="2" type="ORF">ACFS6H_02135</name>
</gene>
<feature type="signal peptide" evidence="1">
    <location>
        <begin position="1"/>
        <end position="17"/>
    </location>
</feature>
<dbReference type="Proteomes" id="UP001597511">
    <property type="component" value="Unassembled WGS sequence"/>
</dbReference>
<evidence type="ECO:0008006" key="4">
    <source>
        <dbReference type="Google" id="ProtNLM"/>
    </source>
</evidence>
<feature type="chain" id="PRO_5047384476" description="DUF5689 domain-containing protein" evidence="1">
    <location>
        <begin position="18"/>
        <end position="360"/>
    </location>
</feature>
<evidence type="ECO:0000256" key="1">
    <source>
        <dbReference type="SAM" id="SignalP"/>
    </source>
</evidence>
<keyword evidence="3" id="KW-1185">Reference proteome</keyword>
<evidence type="ECO:0000313" key="2">
    <source>
        <dbReference type="EMBL" id="MFD2918489.1"/>
    </source>
</evidence>
<comment type="caution">
    <text evidence="2">The sequence shown here is derived from an EMBL/GenBank/DDBJ whole genome shotgun (WGS) entry which is preliminary data.</text>
</comment>
<evidence type="ECO:0000313" key="3">
    <source>
        <dbReference type="Proteomes" id="UP001597511"/>
    </source>
</evidence>
<accession>A0ABW5ZZP0</accession>
<dbReference type="PROSITE" id="PS51257">
    <property type="entry name" value="PROKAR_LIPOPROTEIN"/>
    <property type="match status" value="1"/>
</dbReference>
<dbReference type="RefSeq" id="WP_386094711.1">
    <property type="nucleotide sequence ID" value="NZ_JBHUOZ010000001.1"/>
</dbReference>
<sequence>MKKNVFFAAALTLFIAAGITGCKKGADAVLPKQKDGKKLTEFFEKYQRSAETFTVDAATGGVITTSKGSKLTIPAGAFKKLNGNLVASGNVKIKVLDIFKPSDMLLGNKPTITTGGAMLESFGEIRVDATINDTVLALNDKPIMVVMPVGNGATGQQREIPMWNGVEPDQIQEYVMNGHNHLNQPTTVTQQVFMATTLQWEQINGLGAATPTQSTFPIDALGQWRNCDALYNDPRPKTTVLGYFGDGFNSESNENINSYMKPSMLFFKTKTTNTLIRFTVGILNAAPGKDGFLSYQNSIPVGQEGTFLAISSKNDKFYAEMKDVTIGTPAPGANFFGVDFNMTEVSESGLLSLINQLNTK</sequence>
<keyword evidence="1" id="KW-0732">Signal</keyword>
<organism evidence="2 3">
    <name type="scientific">Terrimonas rubra</name>
    <dbReference type="NCBI Taxonomy" id="1035890"/>
    <lineage>
        <taxon>Bacteria</taxon>
        <taxon>Pseudomonadati</taxon>
        <taxon>Bacteroidota</taxon>
        <taxon>Chitinophagia</taxon>
        <taxon>Chitinophagales</taxon>
        <taxon>Chitinophagaceae</taxon>
        <taxon>Terrimonas</taxon>
    </lineage>
</organism>
<dbReference type="EMBL" id="JBHUOZ010000001">
    <property type="protein sequence ID" value="MFD2918489.1"/>
    <property type="molecule type" value="Genomic_DNA"/>
</dbReference>